<evidence type="ECO:0000256" key="2">
    <source>
        <dbReference type="SAM" id="SignalP"/>
    </source>
</evidence>
<feature type="chain" id="PRO_5041921785" description="DUF1996 domain-containing protein" evidence="2">
    <location>
        <begin position="17"/>
        <end position="327"/>
    </location>
</feature>
<feature type="compositionally biased region" description="Basic residues" evidence="1">
    <location>
        <begin position="314"/>
        <end position="327"/>
    </location>
</feature>
<dbReference type="Proteomes" id="UP001054902">
    <property type="component" value="Unassembled WGS sequence"/>
</dbReference>
<feature type="signal peptide" evidence="2">
    <location>
        <begin position="1"/>
        <end position="16"/>
    </location>
</feature>
<evidence type="ECO:0000313" key="4">
    <source>
        <dbReference type="Proteomes" id="UP001054902"/>
    </source>
</evidence>
<proteinExistence type="predicted"/>
<accession>A0AAD3H806</accession>
<reference evidence="3 4" key="1">
    <citation type="journal article" date="2021" name="Sci. Rep.">
        <title>The genome of the diatom Chaetoceros tenuissimus carries an ancient integrated fragment of an extant virus.</title>
        <authorList>
            <person name="Hongo Y."/>
            <person name="Kimura K."/>
            <person name="Takaki Y."/>
            <person name="Yoshida Y."/>
            <person name="Baba S."/>
            <person name="Kobayashi G."/>
            <person name="Nagasaki K."/>
            <person name="Hano T."/>
            <person name="Tomaru Y."/>
        </authorList>
    </citation>
    <scope>NUCLEOTIDE SEQUENCE [LARGE SCALE GENOMIC DNA]</scope>
    <source>
        <strain evidence="3 4">NIES-3715</strain>
    </source>
</reference>
<dbReference type="AlphaFoldDB" id="A0AAD3H806"/>
<organism evidence="3 4">
    <name type="scientific">Chaetoceros tenuissimus</name>
    <dbReference type="NCBI Taxonomy" id="426638"/>
    <lineage>
        <taxon>Eukaryota</taxon>
        <taxon>Sar</taxon>
        <taxon>Stramenopiles</taxon>
        <taxon>Ochrophyta</taxon>
        <taxon>Bacillariophyta</taxon>
        <taxon>Coscinodiscophyceae</taxon>
        <taxon>Chaetocerotophycidae</taxon>
        <taxon>Chaetocerotales</taxon>
        <taxon>Chaetocerotaceae</taxon>
        <taxon>Chaetoceros</taxon>
    </lineage>
</organism>
<keyword evidence="2" id="KW-0732">Signal</keyword>
<name>A0AAD3H806_9STRA</name>
<evidence type="ECO:0000256" key="1">
    <source>
        <dbReference type="SAM" id="MobiDB-lite"/>
    </source>
</evidence>
<evidence type="ECO:0008006" key="5">
    <source>
        <dbReference type="Google" id="ProtNLM"/>
    </source>
</evidence>
<protein>
    <recommendedName>
        <fullName evidence="5">DUF1996 domain-containing protein</fullName>
    </recommendedName>
</protein>
<gene>
    <name evidence="3" type="ORF">CTEN210_10102</name>
</gene>
<evidence type="ECO:0000313" key="3">
    <source>
        <dbReference type="EMBL" id="GFH53626.1"/>
    </source>
</evidence>
<comment type="caution">
    <text evidence="3">The sequence shown here is derived from an EMBL/GenBank/DDBJ whole genome shotgun (WGS) entry which is preliminary data.</text>
</comment>
<sequence>MRFVLPLLLIQSFALGEECVPIEMLGTSGDEIKERFNYSVQMSEDDEACTYSLKVSFKHDEEQPIPDDLSVQCNAMNGPPAVDSNGIPYLKHRSWYISFEDDIKEATGFDHVDLSFNPCGHPPLGAFTVPHYDLHFYRMTPYERTCMTCVLDLPSPACDVTPGAQSSDSGRAYFNVKKVFGTDDYSNMPKGFVVDNSAFVMMMGGHAWQGDQTPSPDNPWINPIYILGTYDGNINFVEPMIPLTWMTGNESHGFTEEYQYEGRTIKELPSSLSVDYDADTGMVTVLFIGPKATSCSDSDSALMEEVSGSLRSSKSQKGKKNSKKSWD</sequence>
<keyword evidence="4" id="KW-1185">Reference proteome</keyword>
<dbReference type="EMBL" id="BLLK01000047">
    <property type="protein sequence ID" value="GFH53626.1"/>
    <property type="molecule type" value="Genomic_DNA"/>
</dbReference>
<feature type="region of interest" description="Disordered" evidence="1">
    <location>
        <begin position="294"/>
        <end position="327"/>
    </location>
</feature>